<feature type="compositionally biased region" description="Low complexity" evidence="1">
    <location>
        <begin position="528"/>
        <end position="540"/>
    </location>
</feature>
<evidence type="ECO:0000256" key="1">
    <source>
        <dbReference type="SAM" id="MobiDB-lite"/>
    </source>
</evidence>
<gene>
    <name evidence="3" type="ORF">BG011_006567</name>
</gene>
<name>A0A9P6U8V1_9FUNG</name>
<dbReference type="OrthoDB" id="5966927at2759"/>
<keyword evidence="2" id="KW-1133">Transmembrane helix</keyword>
<feature type="region of interest" description="Disordered" evidence="1">
    <location>
        <begin position="301"/>
        <end position="419"/>
    </location>
</feature>
<reference evidence="3" key="1">
    <citation type="journal article" date="2020" name="Fungal Divers.">
        <title>Resolving the Mortierellaceae phylogeny through synthesis of multi-gene phylogenetics and phylogenomics.</title>
        <authorList>
            <person name="Vandepol N."/>
            <person name="Liber J."/>
            <person name="Desiro A."/>
            <person name="Na H."/>
            <person name="Kennedy M."/>
            <person name="Barry K."/>
            <person name="Grigoriev I.V."/>
            <person name="Miller A.N."/>
            <person name="O'Donnell K."/>
            <person name="Stajich J.E."/>
            <person name="Bonito G."/>
        </authorList>
    </citation>
    <scope>NUCLEOTIDE SEQUENCE</scope>
    <source>
        <strain evidence="3">KOD948</strain>
    </source>
</reference>
<accession>A0A9P6U8V1</accession>
<feature type="transmembrane region" description="Helical" evidence="2">
    <location>
        <begin position="652"/>
        <end position="671"/>
    </location>
</feature>
<feature type="transmembrane region" description="Helical" evidence="2">
    <location>
        <begin position="246"/>
        <end position="264"/>
    </location>
</feature>
<protein>
    <recommendedName>
        <fullName evidence="5">Ima1 N-terminal domain-containing protein</fullName>
    </recommendedName>
</protein>
<feature type="region of interest" description="Disordered" evidence="1">
    <location>
        <begin position="464"/>
        <end position="549"/>
    </location>
</feature>
<dbReference type="GO" id="GO:0034506">
    <property type="term" value="C:chromosome, centromeric core domain"/>
    <property type="evidence" value="ECO:0007669"/>
    <property type="project" value="TreeGrafter"/>
</dbReference>
<dbReference type="EMBL" id="JAAAJA010000048">
    <property type="protein sequence ID" value="KAG0264581.1"/>
    <property type="molecule type" value="Genomic_DNA"/>
</dbReference>
<proteinExistence type="predicted"/>
<feature type="transmembrane region" description="Helical" evidence="2">
    <location>
        <begin position="785"/>
        <end position="804"/>
    </location>
</feature>
<dbReference type="GO" id="GO:0044732">
    <property type="term" value="C:mitotic spindle pole body"/>
    <property type="evidence" value="ECO:0007669"/>
    <property type="project" value="TreeGrafter"/>
</dbReference>
<evidence type="ECO:0008006" key="5">
    <source>
        <dbReference type="Google" id="ProtNLM"/>
    </source>
</evidence>
<feature type="transmembrane region" description="Helical" evidence="2">
    <location>
        <begin position="223"/>
        <end position="240"/>
    </location>
</feature>
<feature type="transmembrane region" description="Helical" evidence="2">
    <location>
        <begin position="94"/>
        <end position="118"/>
    </location>
</feature>
<feature type="compositionally biased region" description="Low complexity" evidence="1">
    <location>
        <begin position="362"/>
        <end position="375"/>
    </location>
</feature>
<feature type="compositionally biased region" description="Polar residues" evidence="1">
    <location>
        <begin position="321"/>
        <end position="341"/>
    </location>
</feature>
<feature type="transmembrane region" description="Helical" evidence="2">
    <location>
        <begin position="180"/>
        <end position="202"/>
    </location>
</feature>
<dbReference type="PANTHER" id="PTHR28538:SF1">
    <property type="entry name" value="INTEGRAL INNER NUCLEAR MEMBRANE PROTEIN IMA1"/>
    <property type="match status" value="1"/>
</dbReference>
<evidence type="ECO:0000313" key="3">
    <source>
        <dbReference type="EMBL" id="KAG0264581.1"/>
    </source>
</evidence>
<feature type="compositionally biased region" description="Basic and acidic residues" evidence="1">
    <location>
        <begin position="381"/>
        <end position="394"/>
    </location>
</feature>
<evidence type="ECO:0000313" key="4">
    <source>
        <dbReference type="Proteomes" id="UP000726737"/>
    </source>
</evidence>
<feature type="compositionally biased region" description="Polar residues" evidence="1">
    <location>
        <begin position="348"/>
        <end position="358"/>
    </location>
</feature>
<dbReference type="GO" id="GO:0071765">
    <property type="term" value="P:nuclear inner membrane organization"/>
    <property type="evidence" value="ECO:0007669"/>
    <property type="project" value="InterPro"/>
</dbReference>
<dbReference type="Proteomes" id="UP000726737">
    <property type="component" value="Unassembled WGS sequence"/>
</dbReference>
<organism evidence="3 4">
    <name type="scientific">Mortierella polycephala</name>
    <dbReference type="NCBI Taxonomy" id="41804"/>
    <lineage>
        <taxon>Eukaryota</taxon>
        <taxon>Fungi</taxon>
        <taxon>Fungi incertae sedis</taxon>
        <taxon>Mucoromycota</taxon>
        <taxon>Mortierellomycotina</taxon>
        <taxon>Mortierellomycetes</taxon>
        <taxon>Mortierellales</taxon>
        <taxon>Mortierellaceae</taxon>
        <taxon>Mortierella</taxon>
    </lineage>
</organism>
<dbReference type="AlphaFoldDB" id="A0A9P6U8V1"/>
<evidence type="ECO:0000256" key="2">
    <source>
        <dbReference type="SAM" id="Phobius"/>
    </source>
</evidence>
<dbReference type="PANTHER" id="PTHR28538">
    <property type="entry name" value="INTEGRAL INNER NUCLEAR MEMBRANE PROTEIN IMA1"/>
    <property type="match status" value="1"/>
</dbReference>
<keyword evidence="2" id="KW-0812">Transmembrane</keyword>
<feature type="compositionally biased region" description="Acidic residues" evidence="1">
    <location>
        <begin position="517"/>
        <end position="527"/>
    </location>
</feature>
<keyword evidence="4" id="KW-1185">Reference proteome</keyword>
<dbReference type="InterPro" id="IPR042321">
    <property type="entry name" value="Ima1"/>
</dbReference>
<feature type="compositionally biased region" description="Polar residues" evidence="1">
    <location>
        <begin position="395"/>
        <end position="419"/>
    </location>
</feature>
<keyword evidence="2" id="KW-0472">Membrane</keyword>
<comment type="caution">
    <text evidence="3">The sequence shown here is derived from an EMBL/GenBank/DDBJ whole genome shotgun (WGS) entry which is preliminary data.</text>
</comment>
<dbReference type="GO" id="GO:0034992">
    <property type="term" value="C:microtubule organizing center attachment site"/>
    <property type="evidence" value="ECO:0007669"/>
    <property type="project" value="TreeGrafter"/>
</dbReference>
<sequence length="817" mass="90918">MPKLPHTSKTGSGWEYSTCTRDDENYEAYYENADTYRRQLEERYPLACADCLDKVQKALAQQNYSIKTSILNTTLNKSRGGSITPSRKYPSTTWLIAGSSWLIAHVALIVVELCDVFGPNTFPNLDKLDFLRYRKQTSGSLAFKRLAEAGSSINYASLWPWSSSFGRPFVSTAGNESSTLIVVALAILSIIGLSWDPLLFALQRAPRIRIRSRWYYTWVRRTAAPLMLLQFIVLFSNLAWSDAIWHYGIALSIHVLYLVGFVGGRTVQEPLEFKFSNSSPSPSPSRPRTVAFDIAHRGNSNKDMTALQSPDLHNYRPNSPPTLNRSATDPSNNIFYPSGTDSPEFVSRPSSPDMNQMKWSPKKPSSLSSASQPASFGMYRDPGHAQSRDGHLFQERSQGLGSTGSFLGQGSSVHTNANNMDNKFRSRAYEPSPLANPSLITNMGLSNMSFGELLGFPSAKFQPPENHFAHRTADGQGAKESNAWSYRKPTETRAFGGNGRRADQGRSSAHSRFADSGDVDMDDDYDDGYSGSGSLSRRMGQSQDNDNDLLSALGSAATTSRSKNGWTVDGREPFAAQTYFPPEPETGLEENFLGVVKIVDDYLPPRQEPHTILGRNLMLKKRMARRWLVIGIPCRCIMLWKTESFWLNVLQSIAQCAFVGVILHATVFWMFDGYRTIQYTFDKNKPASKRDSKSSKDEDPFEPTKIDQICSYALLAVLLTRALNMAWMASDMIAVAYSPPLNLSKGEQLRLLDLPPKTIQWAAPYIGDQDGDTKLASLVPWIQDSVMAILLAVLMTCGAGVSLAQRSSKDRRRTKPL</sequence>